<dbReference type="PROSITE" id="PS01003">
    <property type="entry name" value="TCTP_2"/>
    <property type="match status" value="1"/>
</dbReference>
<dbReference type="Gene3D" id="2.170.150.10">
    <property type="entry name" value="Metal Binding Protein, Guanine Nucleotide Exchange Factor, Chain A"/>
    <property type="match status" value="1"/>
</dbReference>
<gene>
    <name evidence="3" type="ORF">ACA1_030760</name>
</gene>
<dbReference type="RefSeq" id="XP_004357001.1">
    <property type="nucleotide sequence ID" value="XM_004356946.1"/>
</dbReference>
<comment type="similarity">
    <text evidence="1">Belongs to the TCTP family.</text>
</comment>
<dbReference type="GeneID" id="14926020"/>
<sequence length="191" mass="21364">MKSQKTYIYKDVFTGDEMFSICYPFTVVDDIVFEVEGKLVSAGGAVDVDVGCGDAFGGGGDAEQLADAAETVINVVYSHRLVETSFAKSDFIKYIKAYMNRVKGYLRKTNPERVAPFMKSAEPFVMKMLKNFDEYSFYMGESMDAEAAIGFGFYRSDEASPTPRFYFFKDGLSLQHPGFGKSLEHPVQERA</sequence>
<dbReference type="InterPro" id="IPR018103">
    <property type="entry name" value="Translation_control_tumour_CS"/>
</dbReference>
<feature type="domain" description="TCTP" evidence="2">
    <location>
        <begin position="6"/>
        <end position="177"/>
    </location>
</feature>
<dbReference type="KEGG" id="acan:ACA1_030760"/>
<dbReference type="VEuPathDB" id="AmoebaDB:ACA1_030760"/>
<reference evidence="3 4" key="1">
    <citation type="journal article" date="2013" name="Genome Biol.">
        <title>Genome of Acanthamoeba castellanii highlights extensive lateral gene transfer and early evolution of tyrosine kinase signaling.</title>
        <authorList>
            <person name="Clarke M."/>
            <person name="Lohan A.J."/>
            <person name="Liu B."/>
            <person name="Lagkouvardos I."/>
            <person name="Roy S."/>
            <person name="Zafar N."/>
            <person name="Bertelli C."/>
            <person name="Schilde C."/>
            <person name="Kianianmomeni A."/>
            <person name="Burglin T.R."/>
            <person name="Frech C."/>
            <person name="Turcotte B."/>
            <person name="Kopec K.O."/>
            <person name="Synnott J.M."/>
            <person name="Choo C."/>
            <person name="Paponov I."/>
            <person name="Finkler A."/>
            <person name="Soon Heng Tan C."/>
            <person name="Hutchins A.P."/>
            <person name="Weinmeier T."/>
            <person name="Rattei T."/>
            <person name="Chu J.S."/>
            <person name="Gimenez G."/>
            <person name="Irimia M."/>
            <person name="Rigden D.J."/>
            <person name="Fitzpatrick D.A."/>
            <person name="Lorenzo-Morales J."/>
            <person name="Bateman A."/>
            <person name="Chiu C.H."/>
            <person name="Tang P."/>
            <person name="Hegemann P."/>
            <person name="Fromm H."/>
            <person name="Raoult D."/>
            <person name="Greub G."/>
            <person name="Miranda-Saavedra D."/>
            <person name="Chen N."/>
            <person name="Nash P."/>
            <person name="Ginger M.L."/>
            <person name="Horn M."/>
            <person name="Schaap P."/>
            <person name="Caler L."/>
            <person name="Loftus B."/>
        </authorList>
    </citation>
    <scope>NUCLEOTIDE SEQUENCE [LARGE SCALE GENOMIC DNA]</scope>
    <source>
        <strain evidence="3 4">Neff</strain>
    </source>
</reference>
<dbReference type="InterPro" id="IPR034737">
    <property type="entry name" value="TCTP"/>
</dbReference>
<dbReference type="InterPro" id="IPR011057">
    <property type="entry name" value="Mss4-like_sf"/>
</dbReference>
<evidence type="ECO:0000313" key="3">
    <source>
        <dbReference type="EMBL" id="ELR24982.1"/>
    </source>
</evidence>
<proteinExistence type="inferred from homology"/>
<dbReference type="Pfam" id="PF00838">
    <property type="entry name" value="TCTP"/>
    <property type="match status" value="1"/>
</dbReference>
<dbReference type="GO" id="GO:0005737">
    <property type="term" value="C:cytoplasm"/>
    <property type="evidence" value="ECO:0007669"/>
    <property type="project" value="TreeGrafter"/>
</dbReference>
<dbReference type="PANTHER" id="PTHR11991:SF0">
    <property type="entry name" value="TRANSLATIONALLY-CONTROLLED TUMOR PROTEIN"/>
    <property type="match status" value="1"/>
</dbReference>
<dbReference type="GO" id="GO:0005509">
    <property type="term" value="F:calcium ion binding"/>
    <property type="evidence" value="ECO:0007669"/>
    <property type="project" value="TreeGrafter"/>
</dbReference>
<dbReference type="Proteomes" id="UP000011083">
    <property type="component" value="Unassembled WGS sequence"/>
</dbReference>
<dbReference type="InterPro" id="IPR011323">
    <property type="entry name" value="Mss4/transl-control_tumour"/>
</dbReference>
<name>L8HIE5_ACACF</name>
<dbReference type="OMA" id="CAMITEG"/>
<evidence type="ECO:0000259" key="2">
    <source>
        <dbReference type="PROSITE" id="PS51797"/>
    </source>
</evidence>
<dbReference type="STRING" id="1257118.L8HIE5"/>
<organism evidence="3 4">
    <name type="scientific">Acanthamoeba castellanii (strain ATCC 30010 / Neff)</name>
    <dbReference type="NCBI Taxonomy" id="1257118"/>
    <lineage>
        <taxon>Eukaryota</taxon>
        <taxon>Amoebozoa</taxon>
        <taxon>Discosea</taxon>
        <taxon>Longamoebia</taxon>
        <taxon>Centramoebida</taxon>
        <taxon>Acanthamoebidae</taxon>
        <taxon>Acanthamoeba</taxon>
    </lineage>
</organism>
<evidence type="ECO:0000256" key="1">
    <source>
        <dbReference type="PROSITE-ProRule" id="PRU01133"/>
    </source>
</evidence>
<dbReference type="EMBL" id="KB007807">
    <property type="protein sequence ID" value="ELR24982.1"/>
    <property type="molecule type" value="Genomic_DNA"/>
</dbReference>
<dbReference type="PROSITE" id="PS51797">
    <property type="entry name" value="TCTP_3"/>
    <property type="match status" value="1"/>
</dbReference>
<dbReference type="PRINTS" id="PR01653">
    <property type="entry name" value="TCTPROTEIN"/>
</dbReference>
<dbReference type="OrthoDB" id="10248936at2759"/>
<accession>L8HIE5</accession>
<dbReference type="SUPFAM" id="SSF51316">
    <property type="entry name" value="Mss4-like"/>
    <property type="match status" value="1"/>
</dbReference>
<evidence type="ECO:0000313" key="4">
    <source>
        <dbReference type="Proteomes" id="UP000011083"/>
    </source>
</evidence>
<protein>
    <recommendedName>
        <fullName evidence="2">TCTP domain-containing protein</fullName>
    </recommendedName>
</protein>
<keyword evidence="4" id="KW-1185">Reference proteome</keyword>
<dbReference type="InterPro" id="IPR018105">
    <property type="entry name" value="Translational_control_tumour_p"/>
</dbReference>
<dbReference type="PANTHER" id="PTHR11991">
    <property type="entry name" value="TRANSLATIONALLY CONTROLLED TUMOR PROTEIN-RELATED"/>
    <property type="match status" value="1"/>
</dbReference>
<dbReference type="AlphaFoldDB" id="L8HIE5"/>